<comment type="subcellular location">
    <subcellularLocation>
        <location evidence="1">Cell membrane</location>
        <topology evidence="1">Multi-pass membrane protein</topology>
    </subcellularLocation>
</comment>
<feature type="transmembrane region" description="Helical" evidence="7">
    <location>
        <begin position="143"/>
        <end position="164"/>
    </location>
</feature>
<dbReference type="InterPro" id="IPR050638">
    <property type="entry name" value="AA-Vitamin_Transporters"/>
</dbReference>
<evidence type="ECO:0000256" key="1">
    <source>
        <dbReference type="ARBA" id="ARBA00004651"/>
    </source>
</evidence>
<reference evidence="9 10" key="2">
    <citation type="submission" date="2018-06" db="EMBL/GenBank/DDBJ databases">
        <authorList>
            <person name="Zhirakovskaya E."/>
        </authorList>
    </citation>
    <scope>NUCLEOTIDE SEQUENCE [LARGE SCALE GENOMIC DNA]</scope>
    <source>
        <strain evidence="9 10">FBKL4.011</strain>
    </source>
</reference>
<dbReference type="OrthoDB" id="9812547at2"/>
<proteinExistence type="inferred from homology"/>
<evidence type="ECO:0000256" key="6">
    <source>
        <dbReference type="ARBA" id="ARBA00023136"/>
    </source>
</evidence>
<dbReference type="Gene3D" id="1.10.3730.20">
    <property type="match status" value="1"/>
</dbReference>
<feature type="transmembrane region" description="Helical" evidence="7">
    <location>
        <begin position="238"/>
        <end position="259"/>
    </location>
</feature>
<evidence type="ECO:0000256" key="3">
    <source>
        <dbReference type="ARBA" id="ARBA00022475"/>
    </source>
</evidence>
<feature type="transmembrane region" description="Helical" evidence="7">
    <location>
        <begin position="86"/>
        <end position="110"/>
    </location>
</feature>
<dbReference type="InterPro" id="IPR000620">
    <property type="entry name" value="EamA_dom"/>
</dbReference>
<dbReference type="PANTHER" id="PTHR32322:SF18">
    <property type="entry name" value="S-ADENOSYLMETHIONINE_S-ADENOSYLHOMOCYSTEINE TRANSPORTER"/>
    <property type="match status" value="1"/>
</dbReference>
<feature type="transmembrane region" description="Helical" evidence="7">
    <location>
        <begin position="209"/>
        <end position="231"/>
    </location>
</feature>
<evidence type="ECO:0000256" key="4">
    <source>
        <dbReference type="ARBA" id="ARBA00022692"/>
    </source>
</evidence>
<protein>
    <submittedName>
        <fullName evidence="9">EamA family transporter</fullName>
    </submittedName>
</protein>
<organism evidence="9 10">
    <name type="scientific">Thermoflavimicrobium daqui</name>
    <dbReference type="NCBI Taxonomy" id="2137476"/>
    <lineage>
        <taxon>Bacteria</taxon>
        <taxon>Bacillati</taxon>
        <taxon>Bacillota</taxon>
        <taxon>Bacilli</taxon>
        <taxon>Bacillales</taxon>
        <taxon>Thermoactinomycetaceae</taxon>
        <taxon>Thermoflavimicrobium</taxon>
    </lineage>
</organism>
<keyword evidence="5 7" id="KW-1133">Transmembrane helix</keyword>
<dbReference type="Proteomes" id="UP000251213">
    <property type="component" value="Unassembled WGS sequence"/>
</dbReference>
<feature type="transmembrane region" description="Helical" evidence="7">
    <location>
        <begin position="5"/>
        <end position="23"/>
    </location>
</feature>
<dbReference type="PANTHER" id="PTHR32322">
    <property type="entry name" value="INNER MEMBRANE TRANSPORTER"/>
    <property type="match status" value="1"/>
</dbReference>
<evidence type="ECO:0000313" key="10">
    <source>
        <dbReference type="Proteomes" id="UP000251213"/>
    </source>
</evidence>
<name>A0A364K4H1_9BACL</name>
<feature type="transmembrane region" description="Helical" evidence="7">
    <location>
        <begin position="117"/>
        <end position="137"/>
    </location>
</feature>
<feature type="transmembrane region" description="Helical" evidence="7">
    <location>
        <begin position="29"/>
        <end position="50"/>
    </location>
</feature>
<accession>A0A364K4H1</accession>
<evidence type="ECO:0000313" key="9">
    <source>
        <dbReference type="EMBL" id="RAL24265.1"/>
    </source>
</evidence>
<keyword evidence="4 7" id="KW-0812">Transmembrane</keyword>
<dbReference type="InterPro" id="IPR037185">
    <property type="entry name" value="EmrE-like"/>
</dbReference>
<keyword evidence="6 7" id="KW-0472">Membrane</keyword>
<dbReference type="RefSeq" id="WP_113659256.1">
    <property type="nucleotide sequence ID" value="NZ_KZ845667.1"/>
</dbReference>
<evidence type="ECO:0000259" key="8">
    <source>
        <dbReference type="Pfam" id="PF00892"/>
    </source>
</evidence>
<feature type="transmembrane region" description="Helical" evidence="7">
    <location>
        <begin position="62"/>
        <end position="80"/>
    </location>
</feature>
<feature type="transmembrane region" description="Helical" evidence="7">
    <location>
        <begin position="176"/>
        <end position="197"/>
    </location>
</feature>
<evidence type="ECO:0000256" key="5">
    <source>
        <dbReference type="ARBA" id="ARBA00022989"/>
    </source>
</evidence>
<evidence type="ECO:0000256" key="2">
    <source>
        <dbReference type="ARBA" id="ARBA00007362"/>
    </source>
</evidence>
<comment type="caution">
    <text evidence="9">The sequence shown here is derived from an EMBL/GenBank/DDBJ whole genome shotgun (WGS) entry which is preliminary data.</text>
</comment>
<feature type="transmembrane region" description="Helical" evidence="7">
    <location>
        <begin position="265"/>
        <end position="285"/>
    </location>
</feature>
<evidence type="ECO:0000256" key="7">
    <source>
        <dbReference type="SAM" id="Phobius"/>
    </source>
</evidence>
<dbReference type="EMBL" id="QJKK01000005">
    <property type="protein sequence ID" value="RAL24265.1"/>
    <property type="molecule type" value="Genomic_DNA"/>
</dbReference>
<feature type="domain" description="EamA" evidence="8">
    <location>
        <begin position="2"/>
        <end position="134"/>
    </location>
</feature>
<sequence length="297" mass="33048">MIIGYLIMCLIFGTTFLVIKLGMTDTMPPFFFAAIRFFLAGALIILYFGFRKKLPQLTWKKTIDIAVVGILMTTIPYAALYWSEQYISSGVAAILVSTGPIFTTILSIASGTLQFRVYLLIGLFFSIAGTVLITGFHDDVVGAFALVSKCILVIAELFFAWGAVRSKKMMEDMSPLVFNGLQLLFASFGLFLLSFLFENMSTISFSPHSIAALFYLTIVASIIALGIFYWLVQKTNAVFPATWTYVAPVIAMIVGAIFLHEKITWQNIFGGISVLIGIVIINWPTWKTMRFHELKGK</sequence>
<dbReference type="Pfam" id="PF00892">
    <property type="entry name" value="EamA"/>
    <property type="match status" value="2"/>
</dbReference>
<dbReference type="SUPFAM" id="SSF103481">
    <property type="entry name" value="Multidrug resistance efflux transporter EmrE"/>
    <property type="match status" value="2"/>
</dbReference>
<dbReference type="GO" id="GO:0005886">
    <property type="term" value="C:plasma membrane"/>
    <property type="evidence" value="ECO:0007669"/>
    <property type="project" value="UniProtKB-SubCell"/>
</dbReference>
<comment type="similarity">
    <text evidence="2">Belongs to the EamA transporter family.</text>
</comment>
<reference evidence="9 10" key="1">
    <citation type="submission" date="2018-06" db="EMBL/GenBank/DDBJ databases">
        <title>Thermoflavimicrobium daqus sp. nov., a thermophilic microbe isolated from Moutai-flavour Daqu.</title>
        <authorList>
            <person name="Wang X."/>
            <person name="Zhou H."/>
        </authorList>
    </citation>
    <scope>NUCLEOTIDE SEQUENCE [LARGE SCALE GENOMIC DNA]</scope>
    <source>
        <strain evidence="9 10">FBKL4.011</strain>
    </source>
</reference>
<keyword evidence="10" id="KW-1185">Reference proteome</keyword>
<gene>
    <name evidence="9" type="ORF">DL897_11345</name>
</gene>
<keyword evidence="3" id="KW-1003">Cell membrane</keyword>
<feature type="domain" description="EamA" evidence="8">
    <location>
        <begin position="150"/>
        <end position="282"/>
    </location>
</feature>
<dbReference type="AlphaFoldDB" id="A0A364K4H1"/>